<reference evidence="1 2" key="1">
    <citation type="submission" date="2018-06" db="EMBL/GenBank/DDBJ databases">
        <authorList>
            <consortium name="Pathogen Informatics"/>
            <person name="Doyle S."/>
        </authorList>
    </citation>
    <scope>NUCLEOTIDE SEQUENCE [LARGE SCALE GENOMIC DNA]</scope>
    <source>
        <strain evidence="1 2">NCTC12229</strain>
    </source>
</reference>
<gene>
    <name evidence="1" type="ORF">NCTC12229_01217</name>
</gene>
<dbReference type="Proteomes" id="UP000254055">
    <property type="component" value="Unassembled WGS sequence"/>
</dbReference>
<accession>A0A378WH83</accession>
<evidence type="ECO:0000313" key="1">
    <source>
        <dbReference type="EMBL" id="SUA36788.1"/>
    </source>
</evidence>
<dbReference type="InterPro" id="IPR021815">
    <property type="entry name" value="TsiV"/>
</dbReference>
<evidence type="ECO:0000313" key="2">
    <source>
        <dbReference type="Proteomes" id="UP000254055"/>
    </source>
</evidence>
<dbReference type="Pfam" id="PF11876">
    <property type="entry name" value="TsiV"/>
    <property type="match status" value="1"/>
</dbReference>
<sequence length="415" mass="48177">MMFKQYEALEQEYRDILLHDEEHKILAQLGLVILIYFHDGGSVAGQRKVLEVFDRFYMHYHPYLKSHFWKGMRRFAKLNQTAFVKKQQKMIAAAEQGEALFGYLSSDEWGDYSPDYAISTLTARPDIEPNEKPSFIQINLPVSLLKTSQGKQEFEEWVAYLCKQFSIFHGYAGLTVSLPYEGFEYQFYEHSTTKHYWGITPDFAPYGTNWRTGLKSVNWYTFVGKKLQGRLNKQEVDNVLNHYPDITLQTCNDTMIFKAGSFPSTGDRNKPLPVPYLVVNNLLRPARVEKLKDAIHTAYGNGKTRYSASQGYYWLRRWDNANFEQGIFNPEGDKAELMPVYRQKPYEVPFSGMWVPDNVPEGIEKHLEQGEIFPNDGEYIWTLPDGNKQVTNALYVVWRLVKRDDGGPVEVPSEF</sequence>
<dbReference type="AlphaFoldDB" id="A0A378WH83"/>
<dbReference type="RefSeq" id="WP_258553568.1">
    <property type="nucleotide sequence ID" value="NZ_UGRS01000001.1"/>
</dbReference>
<organism evidence="1 2">
    <name type="scientific">Neisseria zoodegmatis</name>
    <dbReference type="NCBI Taxonomy" id="326523"/>
    <lineage>
        <taxon>Bacteria</taxon>
        <taxon>Pseudomonadati</taxon>
        <taxon>Pseudomonadota</taxon>
        <taxon>Betaproteobacteria</taxon>
        <taxon>Neisseriales</taxon>
        <taxon>Neisseriaceae</taxon>
        <taxon>Neisseria</taxon>
    </lineage>
</organism>
<name>A0A378WH83_9NEIS</name>
<dbReference type="EMBL" id="UGRS01000001">
    <property type="protein sequence ID" value="SUA36788.1"/>
    <property type="molecule type" value="Genomic_DNA"/>
</dbReference>
<protein>
    <submittedName>
        <fullName evidence="1">Protein of uncharacterized function (DUF3396)</fullName>
    </submittedName>
</protein>
<proteinExistence type="predicted"/>